<feature type="region of interest" description="Disordered" evidence="1">
    <location>
        <begin position="47"/>
        <end position="73"/>
    </location>
</feature>
<name>A0AAW1VE36_9CUCU</name>
<organism evidence="2 3">
    <name type="scientific">Henosepilachna vigintioctopunctata</name>
    <dbReference type="NCBI Taxonomy" id="420089"/>
    <lineage>
        <taxon>Eukaryota</taxon>
        <taxon>Metazoa</taxon>
        <taxon>Ecdysozoa</taxon>
        <taxon>Arthropoda</taxon>
        <taxon>Hexapoda</taxon>
        <taxon>Insecta</taxon>
        <taxon>Pterygota</taxon>
        <taxon>Neoptera</taxon>
        <taxon>Endopterygota</taxon>
        <taxon>Coleoptera</taxon>
        <taxon>Polyphaga</taxon>
        <taxon>Cucujiformia</taxon>
        <taxon>Coccinelloidea</taxon>
        <taxon>Coccinellidae</taxon>
        <taxon>Epilachninae</taxon>
        <taxon>Epilachnini</taxon>
        <taxon>Henosepilachna</taxon>
    </lineage>
</organism>
<dbReference type="AlphaFoldDB" id="A0AAW1VE36"/>
<reference evidence="2 3" key="1">
    <citation type="submission" date="2023-03" db="EMBL/GenBank/DDBJ databases">
        <title>Genome insight into feeding habits of ladybird beetles.</title>
        <authorList>
            <person name="Li H.-S."/>
            <person name="Huang Y.-H."/>
            <person name="Pang H."/>
        </authorList>
    </citation>
    <scope>NUCLEOTIDE SEQUENCE [LARGE SCALE GENOMIC DNA]</scope>
    <source>
        <strain evidence="2">SYSU_2023b</strain>
        <tissue evidence="2">Whole body</tissue>
    </source>
</reference>
<evidence type="ECO:0000313" key="2">
    <source>
        <dbReference type="EMBL" id="KAK9890716.1"/>
    </source>
</evidence>
<dbReference type="EMBL" id="JARQZJ010000126">
    <property type="protein sequence ID" value="KAK9890716.1"/>
    <property type="molecule type" value="Genomic_DNA"/>
</dbReference>
<dbReference type="Proteomes" id="UP001431783">
    <property type="component" value="Unassembled WGS sequence"/>
</dbReference>
<comment type="caution">
    <text evidence="2">The sequence shown here is derived from an EMBL/GenBank/DDBJ whole genome shotgun (WGS) entry which is preliminary data.</text>
</comment>
<evidence type="ECO:0000256" key="1">
    <source>
        <dbReference type="SAM" id="MobiDB-lite"/>
    </source>
</evidence>
<evidence type="ECO:0000313" key="3">
    <source>
        <dbReference type="Proteomes" id="UP001431783"/>
    </source>
</evidence>
<sequence length="134" mass="15127">MLIELLKENRKSTTVELVEPNHNVATPQGPVTVPGRKRVLGDNKEAGRVSPMKVRTPTRSIRSPSEGGIFQGSSTVTADQSFAGAVRRAWLHDKTFHPTLVAITWSKNYQFNDHCEVRSRFRVAYELKYLHPVE</sequence>
<protein>
    <submittedName>
        <fullName evidence="2">Uncharacterized protein</fullName>
    </submittedName>
</protein>
<accession>A0AAW1VE36</accession>
<keyword evidence="3" id="KW-1185">Reference proteome</keyword>
<gene>
    <name evidence="2" type="ORF">WA026_012065</name>
</gene>
<proteinExistence type="predicted"/>